<evidence type="ECO:0000256" key="11">
    <source>
        <dbReference type="RuleBase" id="RU365087"/>
    </source>
</evidence>
<evidence type="ECO:0000256" key="5">
    <source>
        <dbReference type="ARBA" id="ARBA00022475"/>
    </source>
</evidence>
<evidence type="ECO:0000256" key="7">
    <source>
        <dbReference type="ARBA" id="ARBA00022927"/>
    </source>
</evidence>
<dbReference type="PRINTS" id="PR01651">
    <property type="entry name" value="SECGEXPORT"/>
</dbReference>
<evidence type="ECO:0000256" key="3">
    <source>
        <dbReference type="ARBA" id="ARBA00017876"/>
    </source>
</evidence>
<evidence type="ECO:0000256" key="8">
    <source>
        <dbReference type="ARBA" id="ARBA00022989"/>
    </source>
</evidence>
<evidence type="ECO:0000256" key="4">
    <source>
        <dbReference type="ARBA" id="ARBA00022448"/>
    </source>
</evidence>
<feature type="transmembrane region" description="Helical" evidence="11">
    <location>
        <begin position="59"/>
        <end position="76"/>
    </location>
</feature>
<evidence type="ECO:0000256" key="2">
    <source>
        <dbReference type="ARBA" id="ARBA00008445"/>
    </source>
</evidence>
<dbReference type="EMBL" id="AP024545">
    <property type="protein sequence ID" value="BCT93483.1"/>
    <property type="molecule type" value="Genomic_DNA"/>
</dbReference>
<organism evidence="13 14">
    <name type="scientific">Noviluteimonas caseinilytica</name>
    <dbReference type="NCBI Taxonomy" id="2675101"/>
    <lineage>
        <taxon>Bacteria</taxon>
        <taxon>Pseudomonadati</taxon>
        <taxon>Pseudomonadota</taxon>
        <taxon>Gammaproteobacteria</taxon>
        <taxon>Lysobacterales</taxon>
        <taxon>Lysobacteraceae</taxon>
        <taxon>Noviluteimonas</taxon>
    </lineage>
</organism>
<dbReference type="RefSeq" id="WP_213434401.1">
    <property type="nucleotide sequence ID" value="NZ_AP024545.1"/>
</dbReference>
<name>A0ABN6FUY8_9GAMM</name>
<protein>
    <recommendedName>
        <fullName evidence="3 11">Protein-export membrane protein SecG</fullName>
    </recommendedName>
</protein>
<evidence type="ECO:0000256" key="9">
    <source>
        <dbReference type="ARBA" id="ARBA00023010"/>
    </source>
</evidence>
<evidence type="ECO:0000256" key="12">
    <source>
        <dbReference type="SAM" id="MobiDB-lite"/>
    </source>
</evidence>
<dbReference type="InterPro" id="IPR004692">
    <property type="entry name" value="SecG"/>
</dbReference>
<keyword evidence="6 11" id="KW-0812">Transmembrane</keyword>
<comment type="similarity">
    <text evidence="2 11">Belongs to the SecG family.</text>
</comment>
<keyword evidence="5 11" id="KW-1003">Cell membrane</keyword>
<comment type="function">
    <text evidence="11">Involved in protein export. Participates in an early event of protein translocation.</text>
</comment>
<gene>
    <name evidence="13" type="ORF">LYSCAS_25070</name>
</gene>
<reference evidence="13 14" key="1">
    <citation type="submission" date="2021-03" db="EMBL/GenBank/DDBJ databases">
        <title>Complete Genome Sequences of Two Lysobacter Strains Isolated from Sea Water (Lysobacter caseinilyticus) and Soil (Lysobacter helvus) in South Korea.</title>
        <authorList>
            <person name="Watanabe Y."/>
            <person name="Arakawa K."/>
        </authorList>
    </citation>
    <scope>NUCLEOTIDE SEQUENCE [LARGE SCALE GENOMIC DNA]</scope>
    <source>
        <strain evidence="13 14">KVB24</strain>
    </source>
</reference>
<keyword evidence="7 11" id="KW-0653">Protein transport</keyword>
<evidence type="ECO:0000256" key="1">
    <source>
        <dbReference type="ARBA" id="ARBA00004651"/>
    </source>
</evidence>
<dbReference type="Pfam" id="PF03840">
    <property type="entry name" value="SecG"/>
    <property type="match status" value="1"/>
</dbReference>
<dbReference type="NCBIfam" id="TIGR00810">
    <property type="entry name" value="secG"/>
    <property type="match status" value="1"/>
</dbReference>
<keyword evidence="8 11" id="KW-1133">Transmembrane helix</keyword>
<evidence type="ECO:0000313" key="13">
    <source>
        <dbReference type="EMBL" id="BCT93483.1"/>
    </source>
</evidence>
<feature type="transmembrane region" description="Helical" evidence="11">
    <location>
        <begin position="6"/>
        <end position="23"/>
    </location>
</feature>
<evidence type="ECO:0000313" key="14">
    <source>
        <dbReference type="Proteomes" id="UP000681317"/>
    </source>
</evidence>
<dbReference type="Proteomes" id="UP000681317">
    <property type="component" value="Chromosome"/>
</dbReference>
<evidence type="ECO:0000256" key="10">
    <source>
        <dbReference type="ARBA" id="ARBA00023136"/>
    </source>
</evidence>
<keyword evidence="14" id="KW-1185">Reference proteome</keyword>
<keyword evidence="9 11" id="KW-0811">Translocation</keyword>
<sequence>MLSTILNVVYVLIAIAMIALILMQRGAGAQAGSGFGAGASATVFGSRGAGNFLSKSTKYLAILFFLISMGMAYMAVHKAGPKAGPNQPVAQDLGLMSSVPAAPATAAPSGSAVPVAPTTNTSVPTAPAAATTVVQPATTQPATTAPATTQSPKTPTQGG</sequence>
<feature type="region of interest" description="Disordered" evidence="12">
    <location>
        <begin position="102"/>
        <end position="159"/>
    </location>
</feature>
<keyword evidence="10 11" id="KW-0472">Membrane</keyword>
<keyword evidence="4 11" id="KW-0813">Transport</keyword>
<accession>A0ABN6FUY8</accession>
<dbReference type="PANTHER" id="PTHR34182">
    <property type="entry name" value="PROTEIN-EXPORT MEMBRANE PROTEIN SECG"/>
    <property type="match status" value="1"/>
</dbReference>
<dbReference type="PANTHER" id="PTHR34182:SF1">
    <property type="entry name" value="PROTEIN-EXPORT MEMBRANE PROTEIN SECG"/>
    <property type="match status" value="1"/>
</dbReference>
<proteinExistence type="inferred from homology"/>
<evidence type="ECO:0000256" key="6">
    <source>
        <dbReference type="ARBA" id="ARBA00022692"/>
    </source>
</evidence>
<comment type="subcellular location">
    <subcellularLocation>
        <location evidence="1 11">Cell membrane</location>
        <topology evidence="1 11">Multi-pass membrane protein</topology>
    </subcellularLocation>
</comment>